<evidence type="ECO:0000256" key="4">
    <source>
        <dbReference type="ARBA" id="ARBA00022679"/>
    </source>
</evidence>
<dbReference type="Gene3D" id="3.80.30.20">
    <property type="entry name" value="tm_1862 like domain"/>
    <property type="match status" value="1"/>
</dbReference>
<dbReference type="RefSeq" id="WP_087455771.1">
    <property type="nucleotide sequence ID" value="NZ_CP021434.1"/>
</dbReference>
<dbReference type="Gene3D" id="3.40.50.280">
    <property type="entry name" value="Cobalamin-binding domain"/>
    <property type="match status" value="1"/>
</dbReference>
<dbReference type="SMART" id="SM00729">
    <property type="entry name" value="Elp3"/>
    <property type="match status" value="1"/>
</dbReference>
<dbReference type="InterPro" id="IPR058240">
    <property type="entry name" value="rSAM_sf"/>
</dbReference>
<sequence>MGLNILLIKPPNWAFYHEIGRHIPIGLAYLASSAREAGHQVSLFDSLSYYEDNHVIPYEDLSPIQREKVDRHPSWRHVIHWGATWERIEAEIRRVNPDVIGIANMHTPFYETSYEMARLAKRIDPNVKVVVGGSHATIAYDHVLAEPAVDYVVLGEGERSFAELLRHLEAGQRPLGMQGVAFRMTEEEAAAHLTGYSTRGGEYPLYCDLRPQWVTDLDSLPRPAADLLDFSKYNGRTIILTSRGCPFSCSFCTVHATVGKKHRARNPECVLDEIEWYIREHNVRSFHFEDDNFSFDMSRAERICDLIIERNLDIEFRLPNGMTIIKMNQNIVDKMAKAGVKDLFFGLETTNPNRLKLLGKTFTSIKSVKNALDWFKSHGLKMGTSLIIGFPDETLEEMVYDIVSLIKADMHFGTPNPFYPTPGAPLFQTCVDDGVVDSTTDYGWYDEFNFPVESDLFTRTDIYDLWSSCLVASYWPAVLRVSDEMPRTYDNLLRLLGETAYQYPIEVKELQNGHYHFIPQEGTCFCSMMHLKHDEHSARHGHVCQFTADIFSRLMYLYTGTPHAVRQIESVLGGHGRCVFEVFPAQERSRAMELLVETFRSKEFDQELRNRLGIEEVVVL</sequence>
<dbReference type="PROSITE" id="PS51918">
    <property type="entry name" value="RADICAL_SAM"/>
    <property type="match status" value="1"/>
</dbReference>
<evidence type="ECO:0000259" key="10">
    <source>
        <dbReference type="PROSITE" id="PS51918"/>
    </source>
</evidence>
<evidence type="ECO:0000256" key="1">
    <source>
        <dbReference type="ARBA" id="ARBA00001966"/>
    </source>
</evidence>
<dbReference type="InterPro" id="IPR024096">
    <property type="entry name" value="NO_sig/Golgi_transp_ligand-bd"/>
</dbReference>
<dbReference type="SUPFAM" id="SSF52242">
    <property type="entry name" value="Cobalamin (vitamin B12)-binding domain"/>
    <property type="match status" value="1"/>
</dbReference>
<evidence type="ECO:0000259" key="9">
    <source>
        <dbReference type="PROSITE" id="PS51332"/>
    </source>
</evidence>
<evidence type="ECO:0000313" key="12">
    <source>
        <dbReference type="Proteomes" id="UP000195437"/>
    </source>
</evidence>
<dbReference type="SFLD" id="SFLDS00029">
    <property type="entry name" value="Radical_SAM"/>
    <property type="match status" value="1"/>
</dbReference>
<keyword evidence="4" id="KW-0808">Transferase</keyword>
<gene>
    <name evidence="11" type="ORF">CBW65_04345</name>
</gene>
<dbReference type="PROSITE" id="PS01278">
    <property type="entry name" value="MTTASE_RADICAL"/>
    <property type="match status" value="1"/>
</dbReference>
<dbReference type="AlphaFoldDB" id="A0A1Y0IJ92"/>
<keyword evidence="5" id="KW-0949">S-adenosyl-L-methionine</keyword>
<evidence type="ECO:0000256" key="8">
    <source>
        <dbReference type="ARBA" id="ARBA00023014"/>
    </source>
</evidence>
<evidence type="ECO:0000256" key="5">
    <source>
        <dbReference type="ARBA" id="ARBA00022691"/>
    </source>
</evidence>
<keyword evidence="7" id="KW-0408">Iron</keyword>
<dbReference type="InterPro" id="IPR006158">
    <property type="entry name" value="Cobalamin-bd"/>
</dbReference>
<dbReference type="SUPFAM" id="SSF102114">
    <property type="entry name" value="Radical SAM enzymes"/>
    <property type="match status" value="1"/>
</dbReference>
<dbReference type="KEGG" id="tum:CBW65_04345"/>
<reference evidence="12" key="1">
    <citation type="submission" date="2017-05" db="EMBL/GenBank/DDBJ databases">
        <authorList>
            <person name="Sung H."/>
        </authorList>
    </citation>
    <scope>NUCLEOTIDE SEQUENCE [LARGE SCALE GENOMIC DNA]</scope>
    <source>
        <strain evidence="12">AR23208</strain>
    </source>
</reference>
<evidence type="ECO:0000313" key="11">
    <source>
        <dbReference type="EMBL" id="ARU60380.1"/>
    </source>
</evidence>
<evidence type="ECO:0000256" key="2">
    <source>
        <dbReference type="ARBA" id="ARBA00022485"/>
    </source>
</evidence>
<dbReference type="InterPro" id="IPR036724">
    <property type="entry name" value="Cobalamin-bd_sf"/>
</dbReference>
<dbReference type="GO" id="GO:0003824">
    <property type="term" value="F:catalytic activity"/>
    <property type="evidence" value="ECO:0007669"/>
    <property type="project" value="InterPro"/>
</dbReference>
<dbReference type="GO" id="GO:0051539">
    <property type="term" value="F:4 iron, 4 sulfur cluster binding"/>
    <property type="evidence" value="ECO:0007669"/>
    <property type="project" value="UniProtKB-KW"/>
</dbReference>
<dbReference type="PANTHER" id="PTHR43409:SF7">
    <property type="entry name" value="BLL1977 PROTEIN"/>
    <property type="match status" value="1"/>
</dbReference>
<dbReference type="SUPFAM" id="SSF111126">
    <property type="entry name" value="Ligand-binding domain in the NO signalling and Golgi transport"/>
    <property type="match status" value="1"/>
</dbReference>
<proteinExistence type="predicted"/>
<feature type="domain" description="B12-binding" evidence="9">
    <location>
        <begin position="9"/>
        <end position="175"/>
    </location>
</feature>
<keyword evidence="12" id="KW-1185">Reference proteome</keyword>
<dbReference type="GO" id="GO:0046872">
    <property type="term" value="F:metal ion binding"/>
    <property type="evidence" value="ECO:0007669"/>
    <property type="project" value="UniProtKB-KW"/>
</dbReference>
<dbReference type="Pfam" id="PF02310">
    <property type="entry name" value="B12-binding"/>
    <property type="match status" value="1"/>
</dbReference>
<dbReference type="OrthoDB" id="9801424at2"/>
<dbReference type="Pfam" id="PF04055">
    <property type="entry name" value="Radical_SAM"/>
    <property type="match status" value="1"/>
</dbReference>
<accession>A0A1Y0IJ92</accession>
<dbReference type="InterPro" id="IPR023404">
    <property type="entry name" value="rSAM_horseshoe"/>
</dbReference>
<evidence type="ECO:0000256" key="3">
    <source>
        <dbReference type="ARBA" id="ARBA00022603"/>
    </source>
</evidence>
<dbReference type="Proteomes" id="UP000195437">
    <property type="component" value="Chromosome"/>
</dbReference>
<dbReference type="SFLD" id="SFLDG01123">
    <property type="entry name" value="methyltransferase_(Class_B)"/>
    <property type="match status" value="1"/>
</dbReference>
<dbReference type="CDD" id="cd02068">
    <property type="entry name" value="radical_SAM_B12_BD"/>
    <property type="match status" value="1"/>
</dbReference>
<dbReference type="InterPro" id="IPR007197">
    <property type="entry name" value="rSAM"/>
</dbReference>
<dbReference type="CDD" id="cd01335">
    <property type="entry name" value="Radical_SAM"/>
    <property type="match status" value="1"/>
</dbReference>
<dbReference type="InterPro" id="IPR006638">
    <property type="entry name" value="Elp3/MiaA/NifB-like_rSAM"/>
</dbReference>
<dbReference type="PROSITE" id="PS51332">
    <property type="entry name" value="B12_BINDING"/>
    <property type="match status" value="1"/>
</dbReference>
<evidence type="ECO:0000256" key="7">
    <source>
        <dbReference type="ARBA" id="ARBA00023004"/>
    </source>
</evidence>
<feature type="domain" description="Radical SAM core" evidence="10">
    <location>
        <begin position="231"/>
        <end position="461"/>
    </location>
</feature>
<protein>
    <submittedName>
        <fullName evidence="11">Uncharacterized protein</fullName>
    </submittedName>
</protein>
<dbReference type="PANTHER" id="PTHR43409">
    <property type="entry name" value="ANAEROBIC MAGNESIUM-PROTOPORPHYRIN IX MONOMETHYL ESTER CYCLASE-RELATED"/>
    <property type="match status" value="1"/>
</dbReference>
<organism evidence="11 12">
    <name type="scientific">Tumebacillus avium</name>
    <dbReference type="NCBI Taxonomy" id="1903704"/>
    <lineage>
        <taxon>Bacteria</taxon>
        <taxon>Bacillati</taxon>
        <taxon>Bacillota</taxon>
        <taxon>Bacilli</taxon>
        <taxon>Bacillales</taxon>
        <taxon>Alicyclobacillaceae</taxon>
        <taxon>Tumebacillus</taxon>
    </lineage>
</organism>
<dbReference type="InterPro" id="IPR034466">
    <property type="entry name" value="Methyltransferase_Class_B"/>
</dbReference>
<dbReference type="GO" id="GO:0031419">
    <property type="term" value="F:cobalamin binding"/>
    <property type="evidence" value="ECO:0007669"/>
    <property type="project" value="InterPro"/>
</dbReference>
<comment type="cofactor">
    <cofactor evidence="1">
        <name>[4Fe-4S] cluster</name>
        <dbReference type="ChEBI" id="CHEBI:49883"/>
    </cofactor>
</comment>
<keyword evidence="2" id="KW-0004">4Fe-4S</keyword>
<dbReference type="InterPro" id="IPR020612">
    <property type="entry name" value="Methylthiotransferase_CS"/>
</dbReference>
<keyword evidence="6" id="KW-0479">Metal-binding</keyword>
<dbReference type="EMBL" id="CP021434">
    <property type="protein sequence ID" value="ARU60380.1"/>
    <property type="molecule type" value="Genomic_DNA"/>
</dbReference>
<dbReference type="SFLD" id="SFLDG01082">
    <property type="entry name" value="B12-binding_domain_containing"/>
    <property type="match status" value="1"/>
</dbReference>
<evidence type="ECO:0000256" key="6">
    <source>
        <dbReference type="ARBA" id="ARBA00022723"/>
    </source>
</evidence>
<keyword evidence="3" id="KW-0489">Methyltransferase</keyword>
<dbReference type="InterPro" id="IPR051198">
    <property type="entry name" value="BchE-like"/>
</dbReference>
<keyword evidence="8" id="KW-0411">Iron-sulfur</keyword>
<name>A0A1Y0IJ92_9BACL</name>